<dbReference type="PANTHER" id="PTHR42878:SF12">
    <property type="entry name" value="SENSOR HISTIDINE KINASE YCBM"/>
    <property type="match status" value="1"/>
</dbReference>
<dbReference type="InterPro" id="IPR003594">
    <property type="entry name" value="HATPase_dom"/>
</dbReference>
<dbReference type="InterPro" id="IPR036890">
    <property type="entry name" value="HATPase_C_sf"/>
</dbReference>
<keyword evidence="10" id="KW-0472">Membrane</keyword>
<keyword evidence="13" id="KW-1185">Reference proteome</keyword>
<dbReference type="PANTHER" id="PTHR42878">
    <property type="entry name" value="TWO-COMPONENT HISTIDINE KINASE"/>
    <property type="match status" value="1"/>
</dbReference>
<evidence type="ECO:0000256" key="5">
    <source>
        <dbReference type="ARBA" id="ARBA00022679"/>
    </source>
</evidence>
<evidence type="ECO:0000256" key="4">
    <source>
        <dbReference type="ARBA" id="ARBA00022553"/>
    </source>
</evidence>
<evidence type="ECO:0000313" key="13">
    <source>
        <dbReference type="Proteomes" id="UP001597451"/>
    </source>
</evidence>
<dbReference type="PROSITE" id="PS50109">
    <property type="entry name" value="HIS_KIN"/>
    <property type="match status" value="1"/>
</dbReference>
<protein>
    <recommendedName>
        <fullName evidence="3">histidine kinase</fullName>
        <ecNumber evidence="3">2.7.13.3</ecNumber>
    </recommendedName>
</protein>
<dbReference type="InterPro" id="IPR003661">
    <property type="entry name" value="HisK_dim/P_dom"/>
</dbReference>
<reference evidence="13" key="1">
    <citation type="journal article" date="2019" name="Int. J. Syst. Evol. Microbiol.">
        <title>The Global Catalogue of Microorganisms (GCM) 10K type strain sequencing project: providing services to taxonomists for standard genome sequencing and annotation.</title>
        <authorList>
            <consortium name="The Broad Institute Genomics Platform"/>
            <consortium name="The Broad Institute Genome Sequencing Center for Infectious Disease"/>
            <person name="Wu L."/>
            <person name="Ma J."/>
        </authorList>
    </citation>
    <scope>NUCLEOTIDE SEQUENCE [LARGE SCALE GENOMIC DNA]</scope>
    <source>
        <strain evidence="13">TISTR 1858</strain>
    </source>
</reference>
<dbReference type="Gene3D" id="3.30.565.10">
    <property type="entry name" value="Histidine kinase-like ATPase, C-terminal domain"/>
    <property type="match status" value="1"/>
</dbReference>
<dbReference type="Pfam" id="PF00512">
    <property type="entry name" value="HisKA"/>
    <property type="match status" value="1"/>
</dbReference>
<dbReference type="InterPro" id="IPR050351">
    <property type="entry name" value="BphY/WalK/GraS-like"/>
</dbReference>
<dbReference type="InterPro" id="IPR004358">
    <property type="entry name" value="Sig_transdc_His_kin-like_C"/>
</dbReference>
<dbReference type="InterPro" id="IPR036097">
    <property type="entry name" value="HisK_dim/P_sf"/>
</dbReference>
<dbReference type="EC" id="2.7.13.3" evidence="3"/>
<dbReference type="EMBL" id="JBHUMX010000002">
    <property type="protein sequence ID" value="MFD2627422.1"/>
    <property type="molecule type" value="Genomic_DNA"/>
</dbReference>
<dbReference type="CDD" id="cd00082">
    <property type="entry name" value="HisKA"/>
    <property type="match status" value="1"/>
</dbReference>
<feature type="domain" description="Histidine kinase" evidence="11">
    <location>
        <begin position="352"/>
        <end position="570"/>
    </location>
</feature>
<evidence type="ECO:0000256" key="8">
    <source>
        <dbReference type="ARBA" id="ARBA00022840"/>
    </source>
</evidence>
<dbReference type="InterPro" id="IPR005467">
    <property type="entry name" value="His_kinase_dom"/>
</dbReference>
<organism evidence="12 13">
    <name type="scientific">Oceanobacillus kapialis</name>
    <dbReference type="NCBI Taxonomy" id="481353"/>
    <lineage>
        <taxon>Bacteria</taxon>
        <taxon>Bacillati</taxon>
        <taxon>Bacillota</taxon>
        <taxon>Bacilli</taxon>
        <taxon>Bacillales</taxon>
        <taxon>Bacillaceae</taxon>
        <taxon>Oceanobacillus</taxon>
    </lineage>
</organism>
<accession>A0ABW5PWF8</accession>
<keyword evidence="8" id="KW-0067">ATP-binding</keyword>
<feature type="transmembrane region" description="Helical" evidence="10">
    <location>
        <begin position="250"/>
        <end position="269"/>
    </location>
</feature>
<dbReference type="Pfam" id="PF02518">
    <property type="entry name" value="HATPase_c"/>
    <property type="match status" value="1"/>
</dbReference>
<keyword evidence="10" id="KW-0812">Transmembrane</keyword>
<evidence type="ECO:0000256" key="2">
    <source>
        <dbReference type="ARBA" id="ARBA00004370"/>
    </source>
</evidence>
<dbReference type="Gene3D" id="1.10.287.130">
    <property type="match status" value="1"/>
</dbReference>
<feature type="transmembrane region" description="Helical" evidence="10">
    <location>
        <begin position="12"/>
        <end position="37"/>
    </location>
</feature>
<evidence type="ECO:0000313" key="12">
    <source>
        <dbReference type="EMBL" id="MFD2627422.1"/>
    </source>
</evidence>
<evidence type="ECO:0000256" key="3">
    <source>
        <dbReference type="ARBA" id="ARBA00012438"/>
    </source>
</evidence>
<sequence length="570" mass="64724">MKTYRRFVIQFLARIFILFFLLAILLFTSFALLGYFYEQVESFEDLTDASESFIAPRVDFKEETAQFDQELKVLAEEQDRWMAVLTEKGDIVGSFHAPDNLQDGDIGTLLSQEESSITCYWEVVPFPTEEVYYVVLGTNNWQGDLLPQIAENVDWENHKLAVSEPVKPALKEHKGWAILVDRSGRVVDSYGEGPPASYQTADLLANNTDSEGRDAVNHFDQASQLTLVVGKSPAPSSLKANIHGTISNSVIVFTILLLLFLLLATFWYAHKFSSPLLTFMRWLQNIRQGVYVVPVDQRTGQSVLLNKHGNIKRKYRLYQDLIVTLTQLTTILKERETERVRTAKSREDWISGISHDLKTPLASIQGYANMMESPDYAWSETEIRDFATIIGEKSVYMKDLIEDLNITYQLKNNEIPMVKEKADVNECIRRSLLQFINNPLYHDKELIFQPEEQELITSIDQKWFQRVMDNLIANALKYNVANTVITVSSALIGEHLIVIKVTDDGVGMDQETMQHLFTRYYRGTNTTESVSGTGLGLAISKQLIELHDGSISVKSKPGEGTTIRILLPVL</sequence>
<proteinExistence type="predicted"/>
<comment type="caution">
    <text evidence="12">The sequence shown here is derived from an EMBL/GenBank/DDBJ whole genome shotgun (WGS) entry which is preliminary data.</text>
</comment>
<dbReference type="Proteomes" id="UP001597451">
    <property type="component" value="Unassembled WGS sequence"/>
</dbReference>
<keyword evidence="6" id="KW-0547">Nucleotide-binding</keyword>
<dbReference type="SUPFAM" id="SSF47384">
    <property type="entry name" value="Homodimeric domain of signal transducing histidine kinase"/>
    <property type="match status" value="1"/>
</dbReference>
<keyword evidence="9" id="KW-0902">Two-component regulatory system</keyword>
<gene>
    <name evidence="12" type="ORF">ACFSUN_01290</name>
</gene>
<dbReference type="PRINTS" id="PR00344">
    <property type="entry name" value="BCTRLSENSOR"/>
</dbReference>
<evidence type="ECO:0000256" key="10">
    <source>
        <dbReference type="SAM" id="Phobius"/>
    </source>
</evidence>
<name>A0ABW5PWF8_9BACI</name>
<evidence type="ECO:0000256" key="9">
    <source>
        <dbReference type="ARBA" id="ARBA00023012"/>
    </source>
</evidence>
<dbReference type="RefSeq" id="WP_379560056.1">
    <property type="nucleotide sequence ID" value="NZ_JBHUMX010000002.1"/>
</dbReference>
<comment type="catalytic activity">
    <reaction evidence="1">
        <text>ATP + protein L-histidine = ADP + protein N-phospho-L-histidine.</text>
        <dbReference type="EC" id="2.7.13.3"/>
    </reaction>
</comment>
<dbReference type="CDD" id="cd00075">
    <property type="entry name" value="HATPase"/>
    <property type="match status" value="1"/>
</dbReference>
<dbReference type="GO" id="GO:0016301">
    <property type="term" value="F:kinase activity"/>
    <property type="evidence" value="ECO:0007669"/>
    <property type="project" value="UniProtKB-KW"/>
</dbReference>
<dbReference type="SMART" id="SM00388">
    <property type="entry name" value="HisKA"/>
    <property type="match status" value="1"/>
</dbReference>
<evidence type="ECO:0000256" key="7">
    <source>
        <dbReference type="ARBA" id="ARBA00022777"/>
    </source>
</evidence>
<keyword evidence="10" id="KW-1133">Transmembrane helix</keyword>
<evidence type="ECO:0000256" key="6">
    <source>
        <dbReference type="ARBA" id="ARBA00022741"/>
    </source>
</evidence>
<dbReference type="SUPFAM" id="SSF55874">
    <property type="entry name" value="ATPase domain of HSP90 chaperone/DNA topoisomerase II/histidine kinase"/>
    <property type="match status" value="1"/>
</dbReference>
<evidence type="ECO:0000256" key="1">
    <source>
        <dbReference type="ARBA" id="ARBA00000085"/>
    </source>
</evidence>
<keyword evidence="4" id="KW-0597">Phosphoprotein</keyword>
<dbReference type="SMART" id="SM00387">
    <property type="entry name" value="HATPase_c"/>
    <property type="match status" value="1"/>
</dbReference>
<comment type="subcellular location">
    <subcellularLocation>
        <location evidence="2">Membrane</location>
    </subcellularLocation>
</comment>
<keyword evidence="5" id="KW-0808">Transferase</keyword>
<evidence type="ECO:0000259" key="11">
    <source>
        <dbReference type="PROSITE" id="PS50109"/>
    </source>
</evidence>
<keyword evidence="7 12" id="KW-0418">Kinase</keyword>